<evidence type="ECO:0000256" key="2">
    <source>
        <dbReference type="ARBA" id="ARBA00022500"/>
    </source>
</evidence>
<reference evidence="10 11" key="1">
    <citation type="submission" date="2020-08" db="EMBL/GenBank/DDBJ databases">
        <title>Genomic Encyclopedia of Type Strains, Phase IV (KMG-IV): sequencing the most valuable type-strain genomes for metagenomic binning, comparative biology and taxonomic classification.</title>
        <authorList>
            <person name="Goeker M."/>
        </authorList>
    </citation>
    <scope>NUCLEOTIDE SEQUENCE [LARGE SCALE GENOMIC DNA]</scope>
    <source>
        <strain evidence="10 11">DSM 2461</strain>
    </source>
</reference>
<protein>
    <recommendedName>
        <fullName evidence="5">Protein-glutamate methylesterase/protein-glutamine glutaminase</fullName>
        <ecNumber evidence="5">3.1.1.61</ecNumber>
        <ecNumber evidence="5">3.5.1.44</ecNumber>
    </recommendedName>
</protein>
<accession>A0A841RAB3</accession>
<dbReference type="AlphaFoldDB" id="A0A841RAB3"/>
<evidence type="ECO:0000313" key="11">
    <source>
        <dbReference type="Proteomes" id="UP000587760"/>
    </source>
</evidence>
<keyword evidence="11" id="KW-1185">Reference proteome</keyword>
<evidence type="ECO:0000259" key="9">
    <source>
        <dbReference type="PROSITE" id="PS50122"/>
    </source>
</evidence>
<feature type="modified residue" description="4-aspartylphosphate" evidence="5 7">
    <location>
        <position position="54"/>
    </location>
</feature>
<evidence type="ECO:0000256" key="6">
    <source>
        <dbReference type="PROSITE-ProRule" id="PRU00050"/>
    </source>
</evidence>
<dbReference type="SUPFAM" id="SSF52738">
    <property type="entry name" value="Methylesterase CheB, C-terminal domain"/>
    <property type="match status" value="1"/>
</dbReference>
<dbReference type="PROSITE" id="PS50110">
    <property type="entry name" value="RESPONSE_REGULATORY"/>
    <property type="match status" value="1"/>
</dbReference>
<dbReference type="SUPFAM" id="SSF52172">
    <property type="entry name" value="CheY-like"/>
    <property type="match status" value="1"/>
</dbReference>
<dbReference type="NCBIfam" id="NF009206">
    <property type="entry name" value="PRK12555.1"/>
    <property type="match status" value="1"/>
</dbReference>
<dbReference type="NCBIfam" id="NF001965">
    <property type="entry name" value="PRK00742.1"/>
    <property type="match status" value="1"/>
</dbReference>
<dbReference type="EMBL" id="JACHGJ010000002">
    <property type="protein sequence ID" value="MBB6480187.1"/>
    <property type="molecule type" value="Genomic_DNA"/>
</dbReference>
<dbReference type="PROSITE" id="PS50122">
    <property type="entry name" value="CHEB"/>
    <property type="match status" value="1"/>
</dbReference>
<evidence type="ECO:0000313" key="10">
    <source>
        <dbReference type="EMBL" id="MBB6480187.1"/>
    </source>
</evidence>
<keyword evidence="1 5" id="KW-0963">Cytoplasm</keyword>
<dbReference type="SMART" id="SM00448">
    <property type="entry name" value="REC"/>
    <property type="match status" value="1"/>
</dbReference>
<dbReference type="InterPro" id="IPR001789">
    <property type="entry name" value="Sig_transdc_resp-reg_receiver"/>
</dbReference>
<dbReference type="Pfam" id="PF01339">
    <property type="entry name" value="CheB_methylest"/>
    <property type="match status" value="1"/>
</dbReference>
<dbReference type="InterPro" id="IPR011006">
    <property type="entry name" value="CheY-like_superfamily"/>
</dbReference>
<gene>
    <name evidence="5" type="primary">cheB</name>
    <name evidence="10" type="ORF">HNR50_001845</name>
</gene>
<organism evidence="10 11">
    <name type="scientific">Spirochaeta isovalerica</name>
    <dbReference type="NCBI Taxonomy" id="150"/>
    <lineage>
        <taxon>Bacteria</taxon>
        <taxon>Pseudomonadati</taxon>
        <taxon>Spirochaetota</taxon>
        <taxon>Spirochaetia</taxon>
        <taxon>Spirochaetales</taxon>
        <taxon>Spirochaetaceae</taxon>
        <taxon>Spirochaeta</taxon>
    </lineage>
</organism>
<comment type="subcellular location">
    <subcellularLocation>
        <location evidence="5">Cytoplasm</location>
    </subcellularLocation>
</comment>
<keyword evidence="5 7" id="KW-0597">Phosphoprotein</keyword>
<dbReference type="PANTHER" id="PTHR42872">
    <property type="entry name" value="PROTEIN-GLUTAMATE METHYLESTERASE/PROTEIN-GLUTAMINE GLUTAMINASE"/>
    <property type="match status" value="1"/>
</dbReference>
<dbReference type="GO" id="GO:0050568">
    <property type="term" value="F:protein-glutamine glutaminase activity"/>
    <property type="evidence" value="ECO:0007669"/>
    <property type="project" value="UniProtKB-UniRule"/>
</dbReference>
<dbReference type="EC" id="3.5.1.44" evidence="5"/>
<feature type="active site" evidence="5 6">
    <location>
        <position position="295"/>
    </location>
</feature>
<evidence type="ECO:0000256" key="3">
    <source>
        <dbReference type="ARBA" id="ARBA00022801"/>
    </source>
</evidence>
<feature type="domain" description="CheB-type methylesterase" evidence="9">
    <location>
        <begin position="161"/>
        <end position="353"/>
    </location>
</feature>
<dbReference type="Gene3D" id="3.40.50.2300">
    <property type="match status" value="1"/>
</dbReference>
<keyword evidence="2 5" id="KW-0145">Chemotaxis</keyword>
<comment type="domain">
    <text evidence="5">Contains a C-terminal catalytic domain, and an N-terminal region which modulates catalytic activity.</text>
</comment>
<comment type="PTM">
    <text evidence="5">Phosphorylated by CheA. Phosphorylation of the N-terminal regulatory domain activates the methylesterase activity.</text>
</comment>
<comment type="caution">
    <text evidence="10">The sequence shown here is derived from an EMBL/GenBank/DDBJ whole genome shotgun (WGS) entry which is preliminary data.</text>
</comment>
<feature type="domain" description="Response regulatory" evidence="8">
    <location>
        <begin position="3"/>
        <end position="120"/>
    </location>
</feature>
<dbReference type="GO" id="GO:0006935">
    <property type="term" value="P:chemotaxis"/>
    <property type="evidence" value="ECO:0007669"/>
    <property type="project" value="UniProtKB-UniRule"/>
</dbReference>
<comment type="catalytic activity">
    <reaction evidence="5">
        <text>L-glutaminyl-[protein] + H2O = L-glutamyl-[protein] + NH4(+)</text>
        <dbReference type="Rhea" id="RHEA:16441"/>
        <dbReference type="Rhea" id="RHEA-COMP:10207"/>
        <dbReference type="Rhea" id="RHEA-COMP:10208"/>
        <dbReference type="ChEBI" id="CHEBI:15377"/>
        <dbReference type="ChEBI" id="CHEBI:28938"/>
        <dbReference type="ChEBI" id="CHEBI:29973"/>
        <dbReference type="ChEBI" id="CHEBI:30011"/>
        <dbReference type="EC" id="3.5.1.44"/>
    </reaction>
</comment>
<comment type="function">
    <text evidence="5">Involved in chemotaxis. Part of a chemotaxis signal transduction system that modulates chemotaxis in response to various stimuli. Catalyzes the demethylation of specific methylglutamate residues introduced into the chemoreceptors (methyl-accepting chemotaxis proteins or MCP) by CheR. Also mediates the irreversible deamidation of specific glutamine residues to glutamic acid.</text>
</comment>
<dbReference type="Gene3D" id="3.40.50.180">
    <property type="entry name" value="Methylesterase CheB, C-terminal domain"/>
    <property type="match status" value="1"/>
</dbReference>
<comment type="similarity">
    <text evidence="5">Belongs to the CheB family.</text>
</comment>
<sequence length="353" mass="38657">MIDILVVDDSALVRKVLTDIIKKAPDLHLVDTAFDPIFAIEKLKKNKVDVIILDVEMPRMDGLTFLEKLMKVRPTPVIILSSLTQRNAEITLQAFEHGAFDVLAKPEDILQLEELEPTILQSIRNAGKPQVRDKLLLRFKKTTEAVAHADRAPQSRFTVSRSTTDKVIALGSSTGGTTAIMDILSELPVDIPGIVIVQHMPLRFSHAFAERLNANLPLTVKIAETGDRIQNGFVYVAPGEQHCSIKSSGAKYVINLREGPRVHYHKPSVAVLFNSVANYAGPNAIGVMLTGMGDDGSMAMKEMKDAGSYNIVQDEQSSVVWGMPGKAVEYGAASIVLPLNKIAGEICRFLNHN</sequence>
<evidence type="ECO:0000256" key="7">
    <source>
        <dbReference type="PROSITE-ProRule" id="PRU00169"/>
    </source>
</evidence>
<keyword evidence="3 5" id="KW-0378">Hydrolase</keyword>
<evidence type="ECO:0000259" key="8">
    <source>
        <dbReference type="PROSITE" id="PS50110"/>
    </source>
</evidence>
<comment type="catalytic activity">
    <reaction evidence="4 5">
        <text>[protein]-L-glutamate 5-O-methyl ester + H2O = L-glutamyl-[protein] + methanol + H(+)</text>
        <dbReference type="Rhea" id="RHEA:23236"/>
        <dbReference type="Rhea" id="RHEA-COMP:10208"/>
        <dbReference type="Rhea" id="RHEA-COMP:10311"/>
        <dbReference type="ChEBI" id="CHEBI:15377"/>
        <dbReference type="ChEBI" id="CHEBI:15378"/>
        <dbReference type="ChEBI" id="CHEBI:17790"/>
        <dbReference type="ChEBI" id="CHEBI:29973"/>
        <dbReference type="ChEBI" id="CHEBI:82795"/>
        <dbReference type="EC" id="3.1.1.61"/>
    </reaction>
</comment>
<evidence type="ECO:0000256" key="4">
    <source>
        <dbReference type="ARBA" id="ARBA00048267"/>
    </source>
</evidence>
<dbReference type="GO" id="GO:0008984">
    <property type="term" value="F:protein-glutamate methylesterase activity"/>
    <property type="evidence" value="ECO:0007669"/>
    <property type="project" value="UniProtKB-UniRule"/>
</dbReference>
<dbReference type="InterPro" id="IPR008248">
    <property type="entry name" value="CheB-like"/>
</dbReference>
<feature type="active site" evidence="5 6">
    <location>
        <position position="199"/>
    </location>
</feature>
<dbReference type="CDD" id="cd16432">
    <property type="entry name" value="CheB_Rec"/>
    <property type="match status" value="1"/>
</dbReference>
<dbReference type="PIRSF" id="PIRSF000876">
    <property type="entry name" value="RR_chemtxs_CheB"/>
    <property type="match status" value="1"/>
</dbReference>
<name>A0A841RAB3_9SPIO</name>
<dbReference type="Proteomes" id="UP000587760">
    <property type="component" value="Unassembled WGS sequence"/>
</dbReference>
<evidence type="ECO:0000256" key="5">
    <source>
        <dbReference type="HAMAP-Rule" id="MF_00099"/>
    </source>
</evidence>
<dbReference type="InterPro" id="IPR000673">
    <property type="entry name" value="Sig_transdc_resp-reg_Me-estase"/>
</dbReference>
<dbReference type="Pfam" id="PF00072">
    <property type="entry name" value="Response_reg"/>
    <property type="match status" value="1"/>
</dbReference>
<dbReference type="GO" id="GO:0000156">
    <property type="term" value="F:phosphorelay response regulator activity"/>
    <property type="evidence" value="ECO:0007669"/>
    <property type="project" value="InterPro"/>
</dbReference>
<feature type="active site" evidence="5 6">
    <location>
        <position position="173"/>
    </location>
</feature>
<dbReference type="GO" id="GO:0005737">
    <property type="term" value="C:cytoplasm"/>
    <property type="evidence" value="ECO:0007669"/>
    <property type="project" value="UniProtKB-SubCell"/>
</dbReference>
<evidence type="ECO:0000256" key="1">
    <source>
        <dbReference type="ARBA" id="ARBA00022490"/>
    </source>
</evidence>
<dbReference type="RefSeq" id="WP_184746087.1">
    <property type="nucleotide sequence ID" value="NZ_JACHGJ010000002.1"/>
</dbReference>
<dbReference type="CDD" id="cd17541">
    <property type="entry name" value="REC_CheB-like"/>
    <property type="match status" value="1"/>
</dbReference>
<dbReference type="HAMAP" id="MF_00099">
    <property type="entry name" value="CheB_chemtxs"/>
    <property type="match status" value="1"/>
</dbReference>
<dbReference type="InterPro" id="IPR035909">
    <property type="entry name" value="CheB_C"/>
</dbReference>
<dbReference type="PANTHER" id="PTHR42872:SF6">
    <property type="entry name" value="PROTEIN-GLUTAMATE METHYLESTERASE_PROTEIN-GLUTAMINE GLUTAMINASE"/>
    <property type="match status" value="1"/>
</dbReference>
<proteinExistence type="inferred from homology"/>
<dbReference type="EC" id="3.1.1.61" evidence="5"/>